<organism evidence="1 2">
    <name type="scientific">Halobacillus dabanensis</name>
    <dbReference type="NCBI Taxonomy" id="240302"/>
    <lineage>
        <taxon>Bacteria</taxon>
        <taxon>Bacillati</taxon>
        <taxon>Bacillota</taxon>
        <taxon>Bacilli</taxon>
        <taxon>Bacillales</taxon>
        <taxon>Bacillaceae</taxon>
        <taxon>Halobacillus</taxon>
    </lineage>
</organism>
<reference evidence="2" key="1">
    <citation type="submission" date="2016-10" db="EMBL/GenBank/DDBJ databases">
        <authorList>
            <person name="Varghese N."/>
            <person name="Submissions S."/>
        </authorList>
    </citation>
    <scope>NUCLEOTIDE SEQUENCE [LARGE SCALE GENOMIC DNA]</scope>
    <source>
        <strain evidence="2">CGMCC 1.3704</strain>
    </source>
</reference>
<keyword evidence="2" id="KW-1185">Reference proteome</keyword>
<dbReference type="AlphaFoldDB" id="A0A1I3U2C1"/>
<dbReference type="EMBL" id="FOSB01000004">
    <property type="protein sequence ID" value="SFJ75921.1"/>
    <property type="molecule type" value="Genomic_DNA"/>
</dbReference>
<sequence length="148" mass="17584">MDNPVPWGELERKYSQALHAIVPVVIEDHKRDMRHVKEFNSYIEHFPDYSTHLAKTLHRSCDALFLPEEEYNNYMEEDHKESVLVGIAFAERNYFTIDLMLQLNHSTRMSSIHRVLEIIKEMMGILLQSLNVFLTLQTKDRTLFFRDT</sequence>
<proteinExistence type="predicted"/>
<accession>A0A1I3U2C1</accession>
<dbReference type="RefSeq" id="WP_075036067.1">
    <property type="nucleotide sequence ID" value="NZ_FOSB01000004.1"/>
</dbReference>
<evidence type="ECO:0000313" key="2">
    <source>
        <dbReference type="Proteomes" id="UP000183557"/>
    </source>
</evidence>
<evidence type="ECO:0000313" key="1">
    <source>
        <dbReference type="EMBL" id="SFJ75921.1"/>
    </source>
</evidence>
<dbReference type="Proteomes" id="UP000183557">
    <property type="component" value="Unassembled WGS sequence"/>
</dbReference>
<name>A0A1I3U2C1_HALDA</name>
<gene>
    <name evidence="1" type="ORF">SAMN04487936_10470</name>
</gene>
<protein>
    <submittedName>
        <fullName evidence="1">Uncharacterized protein</fullName>
    </submittedName>
</protein>